<dbReference type="InterPro" id="IPR000086">
    <property type="entry name" value="NUDIX_hydrolase_dom"/>
</dbReference>
<dbReference type="InterPro" id="IPR036390">
    <property type="entry name" value="WH_DNA-bd_sf"/>
</dbReference>
<dbReference type="PROSITE" id="PS51462">
    <property type="entry name" value="NUDIX"/>
    <property type="match status" value="1"/>
</dbReference>
<dbReference type="Gene3D" id="1.10.10.10">
    <property type="entry name" value="Winged helix-like DNA-binding domain superfamily/Winged helix DNA-binding domain"/>
    <property type="match status" value="1"/>
</dbReference>
<dbReference type="PANTHER" id="PTHR43736:SF4">
    <property type="entry name" value="SLR1690 PROTEIN"/>
    <property type="match status" value="1"/>
</dbReference>
<dbReference type="OrthoDB" id="9786141at2"/>
<dbReference type="EMBL" id="QGDO01000002">
    <property type="protein sequence ID" value="PWJ43068.1"/>
    <property type="molecule type" value="Genomic_DNA"/>
</dbReference>
<feature type="domain" description="Nudix hydrolase" evidence="1">
    <location>
        <begin position="13"/>
        <end position="143"/>
    </location>
</feature>
<accession>A0A315ZE17</accession>
<evidence type="ECO:0000313" key="3">
    <source>
        <dbReference type="Proteomes" id="UP000245535"/>
    </source>
</evidence>
<name>A0A315ZE17_SEDFL</name>
<dbReference type="InterPro" id="IPR036388">
    <property type="entry name" value="WH-like_DNA-bd_sf"/>
</dbReference>
<evidence type="ECO:0000259" key="1">
    <source>
        <dbReference type="PROSITE" id="PS51462"/>
    </source>
</evidence>
<dbReference type="InterPro" id="IPR054105">
    <property type="entry name" value="WHD_NrtR"/>
</dbReference>
<dbReference type="PANTHER" id="PTHR43736">
    <property type="entry name" value="ADP-RIBOSE PYROPHOSPHATASE"/>
    <property type="match status" value="1"/>
</dbReference>
<dbReference type="Pfam" id="PF00293">
    <property type="entry name" value="NUDIX"/>
    <property type="match status" value="1"/>
</dbReference>
<reference evidence="2 3" key="1">
    <citation type="submission" date="2018-03" db="EMBL/GenBank/DDBJ databases">
        <title>Genomic Encyclopedia of Archaeal and Bacterial Type Strains, Phase II (KMG-II): from individual species to whole genera.</title>
        <authorList>
            <person name="Goeker M."/>
        </authorList>
    </citation>
    <scope>NUCLEOTIDE SEQUENCE [LARGE SCALE GENOMIC DNA]</scope>
    <source>
        <strain evidence="2 3">DSM 28229</strain>
    </source>
</reference>
<organism evidence="2 3">
    <name type="scientific">Sediminitomix flava</name>
    <dbReference type="NCBI Taxonomy" id="379075"/>
    <lineage>
        <taxon>Bacteria</taxon>
        <taxon>Pseudomonadati</taxon>
        <taxon>Bacteroidota</taxon>
        <taxon>Cytophagia</taxon>
        <taxon>Cytophagales</taxon>
        <taxon>Flammeovirgaceae</taxon>
        <taxon>Sediminitomix</taxon>
    </lineage>
</organism>
<gene>
    <name evidence="2" type="ORF">BC781_102616</name>
</gene>
<proteinExistence type="predicted"/>
<dbReference type="Pfam" id="PF21906">
    <property type="entry name" value="WHD_NrtR"/>
    <property type="match status" value="1"/>
</dbReference>
<dbReference type="CDD" id="cd18873">
    <property type="entry name" value="NUDIX_NadM_like"/>
    <property type="match status" value="1"/>
</dbReference>
<evidence type="ECO:0000313" key="2">
    <source>
        <dbReference type="EMBL" id="PWJ43068.1"/>
    </source>
</evidence>
<keyword evidence="3" id="KW-1185">Reference proteome</keyword>
<protein>
    <submittedName>
        <fullName evidence="2">8-oxo-dGTP diphosphatase</fullName>
    </submittedName>
</protein>
<dbReference type="InterPro" id="IPR015797">
    <property type="entry name" value="NUDIX_hydrolase-like_dom_sf"/>
</dbReference>
<sequence length="237" mass="27499">MSNLYYESAYRPLLALDCVIFGYEKGTLKVLLSRRKQDPYKGAWGLATGFLHAGESLDEAASRVLKKQTGLDNIYMEQLSIFGEVDRDPTDRVVSIVYYALVKADLYDQAVLEDKQAAWFPITDLPRLMFDHEDMIQKSWGKLRRKSRYQPIGFELLAEKFTLPELQSLYEAIHQKQFDKRNFRKKILATNLLIKLDEKQKGVSKKGAYYYTFIPDKYDELVQAGFNFELKSMAFGQ</sequence>
<dbReference type="Gene3D" id="3.90.79.10">
    <property type="entry name" value="Nucleoside Triphosphate Pyrophosphohydrolase"/>
    <property type="match status" value="1"/>
</dbReference>
<dbReference type="SUPFAM" id="SSF46785">
    <property type="entry name" value="Winged helix' DNA-binding domain"/>
    <property type="match status" value="1"/>
</dbReference>
<dbReference type="RefSeq" id="WP_109617301.1">
    <property type="nucleotide sequence ID" value="NZ_QGDO01000002.1"/>
</dbReference>
<dbReference type="AlphaFoldDB" id="A0A315ZE17"/>
<comment type="caution">
    <text evidence="2">The sequence shown here is derived from an EMBL/GenBank/DDBJ whole genome shotgun (WGS) entry which is preliminary data.</text>
</comment>
<dbReference type="Proteomes" id="UP000245535">
    <property type="component" value="Unassembled WGS sequence"/>
</dbReference>
<dbReference type="SUPFAM" id="SSF55811">
    <property type="entry name" value="Nudix"/>
    <property type="match status" value="1"/>
</dbReference>